<dbReference type="InterPro" id="IPR013087">
    <property type="entry name" value="Znf_C2H2_type"/>
</dbReference>
<keyword evidence="2" id="KW-0812">Transmembrane</keyword>
<keyword evidence="1" id="KW-0479">Metal-binding</keyword>
<dbReference type="EMBL" id="WTVM01000080">
    <property type="protein sequence ID" value="NMG03886.1"/>
    <property type="molecule type" value="Genomic_DNA"/>
</dbReference>
<dbReference type="Pfam" id="PF08238">
    <property type="entry name" value="Sel1"/>
    <property type="match status" value="3"/>
</dbReference>
<evidence type="ECO:0000256" key="2">
    <source>
        <dbReference type="SAM" id="Phobius"/>
    </source>
</evidence>
<reference evidence="4" key="1">
    <citation type="submission" date="2019-12" db="EMBL/GenBank/DDBJ databases">
        <title>Comparative genomics gives insights into the taxonomy of the Azoarcus-Aromatoleum group and reveals separate origins of nif in the plant-associated Azoarcus and non-plant-associated Aromatoleum sub-groups.</title>
        <authorList>
            <person name="Lafos M."/>
            <person name="Maluk M."/>
            <person name="Batista M."/>
            <person name="Junghare M."/>
            <person name="Carmona M."/>
            <person name="Faoro H."/>
            <person name="Cruz L.M."/>
            <person name="Battistoni F."/>
            <person name="De Souza E."/>
            <person name="Pedrosa F."/>
            <person name="Chen W.-M."/>
            <person name="Poole P.S."/>
            <person name="Dixon R.A."/>
            <person name="James E.K."/>
        </authorList>
    </citation>
    <scope>NUCLEOTIDE SEQUENCE</scope>
    <source>
        <strain evidence="4">NSC3</strain>
    </source>
</reference>
<dbReference type="SMART" id="SM00671">
    <property type="entry name" value="SEL1"/>
    <property type="match status" value="3"/>
</dbReference>
<dbReference type="PANTHER" id="PTHR11102">
    <property type="entry name" value="SEL-1-LIKE PROTEIN"/>
    <property type="match status" value="1"/>
</dbReference>
<keyword evidence="1" id="KW-0863">Zinc-finger</keyword>
<keyword evidence="2" id="KW-1133">Transmembrane helix</keyword>
<dbReference type="InterPro" id="IPR050767">
    <property type="entry name" value="Sel1_AlgK"/>
</dbReference>
<dbReference type="RefSeq" id="WP_168988584.1">
    <property type="nucleotide sequence ID" value="NZ_CAWPHM010000309.1"/>
</dbReference>
<dbReference type="SUPFAM" id="SSF81901">
    <property type="entry name" value="HCP-like"/>
    <property type="match status" value="1"/>
</dbReference>
<keyword evidence="5" id="KW-1185">Reference proteome</keyword>
<dbReference type="AlphaFoldDB" id="A0A972FKC9"/>
<evidence type="ECO:0000313" key="4">
    <source>
        <dbReference type="EMBL" id="NMG03886.1"/>
    </source>
</evidence>
<dbReference type="PROSITE" id="PS00028">
    <property type="entry name" value="ZINC_FINGER_C2H2_1"/>
    <property type="match status" value="1"/>
</dbReference>
<gene>
    <name evidence="4" type="ORF">GPA21_13040</name>
</gene>
<evidence type="ECO:0000256" key="1">
    <source>
        <dbReference type="PROSITE-ProRule" id="PRU00042"/>
    </source>
</evidence>
<keyword evidence="1" id="KW-0862">Zinc</keyword>
<dbReference type="GO" id="GO:0008270">
    <property type="term" value="F:zinc ion binding"/>
    <property type="evidence" value="ECO:0007669"/>
    <property type="project" value="UniProtKB-KW"/>
</dbReference>
<accession>A0A972FKC9</accession>
<organism evidence="4 5">
    <name type="scientific">Azoarcus taiwanensis</name>
    <dbReference type="NCBI Taxonomy" id="666964"/>
    <lineage>
        <taxon>Bacteria</taxon>
        <taxon>Pseudomonadati</taxon>
        <taxon>Pseudomonadota</taxon>
        <taxon>Betaproteobacteria</taxon>
        <taxon>Rhodocyclales</taxon>
        <taxon>Zoogloeaceae</taxon>
        <taxon>Azoarcus</taxon>
    </lineage>
</organism>
<comment type="caution">
    <text evidence="4">The sequence shown here is derived from an EMBL/GenBank/DDBJ whole genome shotgun (WGS) entry which is preliminary data.</text>
</comment>
<evidence type="ECO:0000313" key="5">
    <source>
        <dbReference type="Proteomes" id="UP000599523"/>
    </source>
</evidence>
<dbReference type="PROSITE" id="PS50157">
    <property type="entry name" value="ZINC_FINGER_C2H2_2"/>
    <property type="match status" value="1"/>
</dbReference>
<dbReference type="InterPro" id="IPR011990">
    <property type="entry name" value="TPR-like_helical_dom_sf"/>
</dbReference>
<protein>
    <submittedName>
        <fullName evidence="4">Sel1 repeat family protein</fullName>
    </submittedName>
</protein>
<feature type="domain" description="C2H2-type" evidence="3">
    <location>
        <begin position="7"/>
        <end position="36"/>
    </location>
</feature>
<name>A0A972FKC9_9RHOO</name>
<evidence type="ECO:0000259" key="3">
    <source>
        <dbReference type="PROSITE" id="PS50157"/>
    </source>
</evidence>
<feature type="transmembrane region" description="Helical" evidence="2">
    <location>
        <begin position="55"/>
        <end position="75"/>
    </location>
</feature>
<dbReference type="PANTHER" id="PTHR11102:SF160">
    <property type="entry name" value="ERAD-ASSOCIATED E3 UBIQUITIN-PROTEIN LIGASE COMPONENT HRD3"/>
    <property type="match status" value="1"/>
</dbReference>
<dbReference type="Gene3D" id="1.25.40.10">
    <property type="entry name" value="Tetratricopeptide repeat domain"/>
    <property type="match status" value="1"/>
</dbReference>
<keyword evidence="2" id="KW-0472">Membrane</keyword>
<proteinExistence type="predicted"/>
<dbReference type="InterPro" id="IPR006597">
    <property type="entry name" value="Sel1-like"/>
</dbReference>
<dbReference type="Proteomes" id="UP000599523">
    <property type="component" value="Unassembled WGS sequence"/>
</dbReference>
<sequence>MLLPNKTICPECGAKLLRRSRWKSHTEKRSHPGHLPFRCVGCGHRYIAPVKHNRAAFASAAAAVMLASFGIAIFISSPTDPILAEWGNDNGRPVPSAALNAQTLEAAEAGDAEAQYRIGKSRLVDATIEPAKASEAVSWLQRAADSGHTEAMVYLGRIYQSGIGALQNYELAAGWVERAAVAADPEGMLELGRFYRDGVWYDKNPIQAYVWMNRAAASNAPGAAREREAVARMLDGETLKEAQRLSLEPIAPAPADELSEED</sequence>